<protein>
    <recommendedName>
        <fullName evidence="2">histidine kinase</fullName>
        <ecNumber evidence="2">2.7.13.3</ecNumber>
    </recommendedName>
</protein>
<dbReference type="Pfam" id="PF07730">
    <property type="entry name" value="HisKA_3"/>
    <property type="match status" value="1"/>
</dbReference>
<evidence type="ECO:0000259" key="10">
    <source>
        <dbReference type="Pfam" id="PF02518"/>
    </source>
</evidence>
<dbReference type="InterPro" id="IPR050482">
    <property type="entry name" value="Sensor_HK_TwoCompSys"/>
</dbReference>
<keyword evidence="9" id="KW-1133">Transmembrane helix</keyword>
<keyword evidence="8" id="KW-0902">Two-component regulatory system</keyword>
<comment type="caution">
    <text evidence="12">The sequence shown here is derived from an EMBL/GenBank/DDBJ whole genome shotgun (WGS) entry which is preliminary data.</text>
</comment>
<gene>
    <name evidence="12" type="ORF">GCM10010102_32450</name>
</gene>
<comment type="catalytic activity">
    <reaction evidence="1">
        <text>ATP + protein L-histidine = ADP + protein N-phospho-L-histidine.</text>
        <dbReference type="EC" id="2.7.13.3"/>
    </reaction>
</comment>
<evidence type="ECO:0000256" key="8">
    <source>
        <dbReference type="ARBA" id="ARBA00023012"/>
    </source>
</evidence>
<evidence type="ECO:0000256" key="6">
    <source>
        <dbReference type="ARBA" id="ARBA00022777"/>
    </source>
</evidence>
<dbReference type="PANTHER" id="PTHR24421">
    <property type="entry name" value="NITRATE/NITRITE SENSOR PROTEIN NARX-RELATED"/>
    <property type="match status" value="1"/>
</dbReference>
<dbReference type="SUPFAM" id="SSF55874">
    <property type="entry name" value="ATPase domain of HSP90 chaperone/DNA topoisomerase II/histidine kinase"/>
    <property type="match status" value="1"/>
</dbReference>
<dbReference type="GO" id="GO:0005524">
    <property type="term" value="F:ATP binding"/>
    <property type="evidence" value="ECO:0007669"/>
    <property type="project" value="UniProtKB-KW"/>
</dbReference>
<evidence type="ECO:0000256" key="9">
    <source>
        <dbReference type="SAM" id="Phobius"/>
    </source>
</evidence>
<dbReference type="GO" id="GO:0016020">
    <property type="term" value="C:membrane"/>
    <property type="evidence" value="ECO:0007669"/>
    <property type="project" value="InterPro"/>
</dbReference>
<feature type="domain" description="Signal transduction histidine kinase subgroup 3 dimerisation and phosphoacceptor" evidence="11">
    <location>
        <begin position="213"/>
        <end position="274"/>
    </location>
</feature>
<keyword evidence="3" id="KW-0597">Phosphoprotein</keyword>
<evidence type="ECO:0000256" key="7">
    <source>
        <dbReference type="ARBA" id="ARBA00022840"/>
    </source>
</evidence>
<dbReference type="InterPro" id="IPR036890">
    <property type="entry name" value="HATPase_C_sf"/>
</dbReference>
<dbReference type="GO" id="GO:0046983">
    <property type="term" value="F:protein dimerization activity"/>
    <property type="evidence" value="ECO:0007669"/>
    <property type="project" value="InterPro"/>
</dbReference>
<keyword evidence="4" id="KW-0808">Transferase</keyword>
<dbReference type="CDD" id="cd16917">
    <property type="entry name" value="HATPase_UhpB-NarQ-NarX-like"/>
    <property type="match status" value="1"/>
</dbReference>
<feature type="transmembrane region" description="Helical" evidence="9">
    <location>
        <begin position="149"/>
        <end position="172"/>
    </location>
</feature>
<dbReference type="Gene3D" id="3.30.565.10">
    <property type="entry name" value="Histidine kinase-like ATPase, C-terminal domain"/>
    <property type="match status" value="1"/>
</dbReference>
<keyword evidence="6" id="KW-0418">Kinase</keyword>
<proteinExistence type="predicted"/>
<keyword evidence="7" id="KW-0067">ATP-binding</keyword>
<dbReference type="Proteomes" id="UP000655589">
    <property type="component" value="Unassembled WGS sequence"/>
</dbReference>
<evidence type="ECO:0000313" key="13">
    <source>
        <dbReference type="Proteomes" id="UP000655589"/>
    </source>
</evidence>
<dbReference type="GO" id="GO:0000155">
    <property type="term" value="F:phosphorelay sensor kinase activity"/>
    <property type="evidence" value="ECO:0007669"/>
    <property type="project" value="InterPro"/>
</dbReference>
<evidence type="ECO:0000256" key="4">
    <source>
        <dbReference type="ARBA" id="ARBA00022679"/>
    </source>
</evidence>
<keyword evidence="9" id="KW-0812">Transmembrane</keyword>
<reference evidence="12" key="2">
    <citation type="submission" date="2020-09" db="EMBL/GenBank/DDBJ databases">
        <authorList>
            <person name="Sun Q."/>
            <person name="Ohkuma M."/>
        </authorList>
    </citation>
    <scope>NUCLEOTIDE SEQUENCE</scope>
    <source>
        <strain evidence="12">JCM 3051</strain>
    </source>
</reference>
<dbReference type="EC" id="2.7.13.3" evidence="2"/>
<dbReference type="Gene3D" id="1.20.5.1930">
    <property type="match status" value="1"/>
</dbReference>
<dbReference type="InterPro" id="IPR003594">
    <property type="entry name" value="HATPase_dom"/>
</dbReference>
<dbReference type="EMBL" id="BMPT01000014">
    <property type="protein sequence ID" value="GGM34412.1"/>
    <property type="molecule type" value="Genomic_DNA"/>
</dbReference>
<reference evidence="12" key="1">
    <citation type="journal article" date="2014" name="Int. J. Syst. Evol. Microbiol.">
        <title>Complete genome sequence of Corynebacterium casei LMG S-19264T (=DSM 44701T), isolated from a smear-ripened cheese.</title>
        <authorList>
            <consortium name="US DOE Joint Genome Institute (JGI-PGF)"/>
            <person name="Walter F."/>
            <person name="Albersmeier A."/>
            <person name="Kalinowski J."/>
            <person name="Ruckert C."/>
        </authorList>
    </citation>
    <scope>NUCLEOTIDE SEQUENCE</scope>
    <source>
        <strain evidence="12">JCM 3051</strain>
    </source>
</reference>
<feature type="domain" description="Histidine kinase/HSP90-like ATPase" evidence="10">
    <location>
        <begin position="308"/>
        <end position="393"/>
    </location>
</feature>
<accession>A0A8H9L7C4</accession>
<sequence length="395" mass="40831">MVFRSPGGAGPSYAGRVSRSPALRRTLRVLGGAALGALTWPADVALALVAVGTARRPAPVRPVAALVGAHRRRTSRLLAWADDGAPLTSSRAAGYLAERVAGGLLGLIVLALLAYGLFAAVAGLASWLFDVRFTVEAPVRSAPPGVTTASMLTLVPLGAVLLYLDLMGLYGVGVLDRAAAARWLAPSRNERLAAQVESLTVSRAELLAALDAERGRIERDLHDGVQQRAVAVGLLVDRARRAGGGALLEQAAREVALLVDDLRAVAWRVRPTTLDTHGLEPVLRQLTERAAVPTTLAWHCAERLPGGVETTVYYVVAEALTNVAKHAGARSAWVEVRASDVVHVTVGDDGVGGAQTRPGHGLAGLAGRVAAAGGTLSVDSPAGGPTRIGVTLPCA</sequence>
<dbReference type="InterPro" id="IPR011712">
    <property type="entry name" value="Sig_transdc_His_kin_sub3_dim/P"/>
</dbReference>
<name>A0A8H9L7C4_9MICO</name>
<keyword evidence="5" id="KW-0547">Nucleotide-binding</keyword>
<evidence type="ECO:0000313" key="12">
    <source>
        <dbReference type="EMBL" id="GGM34412.1"/>
    </source>
</evidence>
<dbReference type="PANTHER" id="PTHR24421:SF10">
    <property type="entry name" value="NITRATE_NITRITE SENSOR PROTEIN NARQ"/>
    <property type="match status" value="1"/>
</dbReference>
<evidence type="ECO:0000256" key="3">
    <source>
        <dbReference type="ARBA" id="ARBA00022553"/>
    </source>
</evidence>
<dbReference type="Pfam" id="PF02518">
    <property type="entry name" value="HATPase_c"/>
    <property type="match status" value="1"/>
</dbReference>
<feature type="transmembrane region" description="Helical" evidence="9">
    <location>
        <begin position="29"/>
        <end position="51"/>
    </location>
</feature>
<evidence type="ECO:0000256" key="1">
    <source>
        <dbReference type="ARBA" id="ARBA00000085"/>
    </source>
</evidence>
<organism evidence="12 13">
    <name type="scientific">Promicromonospora citrea</name>
    <dbReference type="NCBI Taxonomy" id="43677"/>
    <lineage>
        <taxon>Bacteria</taxon>
        <taxon>Bacillati</taxon>
        <taxon>Actinomycetota</taxon>
        <taxon>Actinomycetes</taxon>
        <taxon>Micrococcales</taxon>
        <taxon>Promicromonosporaceae</taxon>
        <taxon>Promicromonospora</taxon>
    </lineage>
</organism>
<evidence type="ECO:0000259" key="11">
    <source>
        <dbReference type="Pfam" id="PF07730"/>
    </source>
</evidence>
<evidence type="ECO:0000256" key="2">
    <source>
        <dbReference type="ARBA" id="ARBA00012438"/>
    </source>
</evidence>
<dbReference type="AlphaFoldDB" id="A0A8H9L7C4"/>
<keyword evidence="13" id="KW-1185">Reference proteome</keyword>
<keyword evidence="9" id="KW-0472">Membrane</keyword>
<evidence type="ECO:0000256" key="5">
    <source>
        <dbReference type="ARBA" id="ARBA00022741"/>
    </source>
</evidence>
<feature type="transmembrane region" description="Helical" evidence="9">
    <location>
        <begin position="104"/>
        <end position="129"/>
    </location>
</feature>